<dbReference type="Pfam" id="PF00355">
    <property type="entry name" value="Rieske"/>
    <property type="match status" value="1"/>
</dbReference>
<accession>A0A3S3RT71</accession>
<proteinExistence type="predicted"/>
<keyword evidence="3" id="KW-0408">Iron</keyword>
<dbReference type="PRINTS" id="PR00162">
    <property type="entry name" value="RIESKE"/>
</dbReference>
<dbReference type="AlphaFoldDB" id="A0A3S3RT71"/>
<dbReference type="InterPro" id="IPR014349">
    <property type="entry name" value="Rieske_Fe-S_prot"/>
</dbReference>
<evidence type="ECO:0000256" key="6">
    <source>
        <dbReference type="ARBA" id="ARBA00034078"/>
    </source>
</evidence>
<evidence type="ECO:0000256" key="2">
    <source>
        <dbReference type="ARBA" id="ARBA00022723"/>
    </source>
</evidence>
<dbReference type="Proteomes" id="UP000287853">
    <property type="component" value="Unassembled WGS sequence"/>
</dbReference>
<evidence type="ECO:0000256" key="5">
    <source>
        <dbReference type="ARBA" id="ARBA00023157"/>
    </source>
</evidence>
<dbReference type="PANTHER" id="PTHR10134">
    <property type="entry name" value="CYTOCHROME B-C1 COMPLEX SUBUNIT RIESKE, MITOCHONDRIAL"/>
    <property type="match status" value="1"/>
</dbReference>
<keyword evidence="7" id="KW-0812">Transmembrane</keyword>
<evidence type="ECO:0000256" key="3">
    <source>
        <dbReference type="ARBA" id="ARBA00023004"/>
    </source>
</evidence>
<protein>
    <submittedName>
        <fullName evidence="9">Cytochrome b6-f complex iron-sulfur subunit</fullName>
        <ecNumber evidence="9">1.10.9.1</ecNumber>
    </submittedName>
</protein>
<keyword evidence="5" id="KW-1015">Disulfide bond</keyword>
<evidence type="ECO:0000256" key="1">
    <source>
        <dbReference type="ARBA" id="ARBA00022714"/>
    </source>
</evidence>
<dbReference type="CDD" id="cd03467">
    <property type="entry name" value="Rieske"/>
    <property type="match status" value="1"/>
</dbReference>
<name>A0A3S3RT71_9BACT</name>
<evidence type="ECO:0000313" key="10">
    <source>
        <dbReference type="Proteomes" id="UP000287853"/>
    </source>
</evidence>
<evidence type="ECO:0000259" key="8">
    <source>
        <dbReference type="PROSITE" id="PS51296"/>
    </source>
</evidence>
<dbReference type="Gene3D" id="2.102.10.10">
    <property type="entry name" value="Rieske [2Fe-2S] iron-sulphur domain"/>
    <property type="match status" value="1"/>
</dbReference>
<comment type="cofactor">
    <cofactor evidence="6">
        <name>[2Fe-2S] cluster</name>
        <dbReference type="ChEBI" id="CHEBI:190135"/>
    </cofactor>
</comment>
<keyword evidence="2" id="KW-0479">Metal-binding</keyword>
<comment type="caution">
    <text evidence="9">The sequence shown here is derived from an EMBL/GenBank/DDBJ whole genome shotgun (WGS) entry which is preliminary data.</text>
</comment>
<keyword evidence="7" id="KW-0472">Membrane</keyword>
<dbReference type="EMBL" id="MTKO01000034">
    <property type="protein sequence ID" value="RWX47420.1"/>
    <property type="molecule type" value="Genomic_DNA"/>
</dbReference>
<keyword evidence="7" id="KW-1133">Transmembrane helix</keyword>
<keyword evidence="4" id="KW-0411">Iron-sulfur</keyword>
<dbReference type="GO" id="GO:0016020">
    <property type="term" value="C:membrane"/>
    <property type="evidence" value="ECO:0007669"/>
    <property type="project" value="InterPro"/>
</dbReference>
<dbReference type="GO" id="GO:0016491">
    <property type="term" value="F:oxidoreductase activity"/>
    <property type="evidence" value="ECO:0007669"/>
    <property type="project" value="UniProtKB-KW"/>
</dbReference>
<gene>
    <name evidence="9" type="ORF">H206_01512</name>
</gene>
<feature type="domain" description="Rieske" evidence="8">
    <location>
        <begin position="45"/>
        <end position="137"/>
    </location>
</feature>
<dbReference type="InterPro" id="IPR017941">
    <property type="entry name" value="Rieske_2Fe-2S"/>
</dbReference>
<evidence type="ECO:0000256" key="7">
    <source>
        <dbReference type="SAM" id="Phobius"/>
    </source>
</evidence>
<keyword evidence="1" id="KW-0001">2Fe-2S</keyword>
<dbReference type="SUPFAM" id="SSF50022">
    <property type="entry name" value="ISP domain"/>
    <property type="match status" value="1"/>
</dbReference>
<dbReference type="GO" id="GO:0046872">
    <property type="term" value="F:metal ion binding"/>
    <property type="evidence" value="ECO:0007669"/>
    <property type="project" value="UniProtKB-KW"/>
</dbReference>
<sequence>MAEEKLDTADERRSFLRNMISWTGAFIGASLLYPLFRFAGFAVKPKPRHIKVAAPLPVSGFHAERDFILFARDEQAWAVSRTCTHLGCRVNFLEDQQLIECPCHQSRFTEQGKRLRGPAERDLPAFAVAVQKDADGAITEYVVTI</sequence>
<evidence type="ECO:0000313" key="9">
    <source>
        <dbReference type="EMBL" id="RWX47420.1"/>
    </source>
</evidence>
<dbReference type="InterPro" id="IPR036922">
    <property type="entry name" value="Rieske_2Fe-2S_sf"/>
</dbReference>
<feature type="transmembrane region" description="Helical" evidence="7">
    <location>
        <begin position="20"/>
        <end position="43"/>
    </location>
</feature>
<dbReference type="EC" id="1.10.9.1" evidence="9"/>
<organism evidence="9 10">
    <name type="scientific">Candidatus Electrothrix aarhusensis</name>
    <dbReference type="NCBI Taxonomy" id="1859131"/>
    <lineage>
        <taxon>Bacteria</taxon>
        <taxon>Pseudomonadati</taxon>
        <taxon>Thermodesulfobacteriota</taxon>
        <taxon>Desulfobulbia</taxon>
        <taxon>Desulfobulbales</taxon>
        <taxon>Desulfobulbaceae</taxon>
        <taxon>Candidatus Electrothrix</taxon>
    </lineage>
</organism>
<dbReference type="GO" id="GO:0051537">
    <property type="term" value="F:2 iron, 2 sulfur cluster binding"/>
    <property type="evidence" value="ECO:0007669"/>
    <property type="project" value="UniProtKB-KW"/>
</dbReference>
<dbReference type="PROSITE" id="PS51296">
    <property type="entry name" value="RIESKE"/>
    <property type="match status" value="1"/>
</dbReference>
<keyword evidence="10" id="KW-1185">Reference proteome</keyword>
<evidence type="ECO:0000256" key="4">
    <source>
        <dbReference type="ARBA" id="ARBA00023014"/>
    </source>
</evidence>
<reference evidence="9 10" key="1">
    <citation type="submission" date="2017-01" db="EMBL/GenBank/DDBJ databases">
        <title>The cable genome- insights into the physiology and evolution of filamentous bacteria capable of sulfide oxidation via long distance electron transfer.</title>
        <authorList>
            <person name="Schreiber L."/>
            <person name="Bjerg J.T."/>
            <person name="Boggild A."/>
            <person name="Van De Vossenberg J."/>
            <person name="Meysman F."/>
            <person name="Nielsen L.P."/>
            <person name="Schramm A."/>
            <person name="Kjeldsen K.U."/>
        </authorList>
    </citation>
    <scope>NUCLEOTIDE SEQUENCE [LARGE SCALE GENOMIC DNA]</scope>
    <source>
        <strain evidence="9">MCF</strain>
    </source>
</reference>
<dbReference type="InterPro" id="IPR005805">
    <property type="entry name" value="Rieske_Fe-S_prot_C"/>
</dbReference>
<keyword evidence="9" id="KW-0560">Oxidoreductase</keyword>